<geneLocation type="mitochondrion" evidence="1"/>
<organism evidence="1">
    <name type="scientific">Picea glauca</name>
    <name type="common">White spruce</name>
    <name type="synonym">Pinus glauca</name>
    <dbReference type="NCBI Taxonomy" id="3330"/>
    <lineage>
        <taxon>Eukaryota</taxon>
        <taxon>Viridiplantae</taxon>
        <taxon>Streptophyta</taxon>
        <taxon>Embryophyta</taxon>
        <taxon>Tracheophyta</taxon>
        <taxon>Spermatophyta</taxon>
        <taxon>Pinopsida</taxon>
        <taxon>Pinidae</taxon>
        <taxon>Conifers I</taxon>
        <taxon>Pinales</taxon>
        <taxon>Pinaceae</taxon>
        <taxon>Picea</taxon>
    </lineage>
</organism>
<gene>
    <name evidence="1" type="ORF">ABT39_MTgene5936</name>
</gene>
<protein>
    <submittedName>
        <fullName evidence="1">Uncharacterized protein</fullName>
    </submittedName>
</protein>
<dbReference type="EMBL" id="LKAM01000007">
    <property type="protein sequence ID" value="KUM47749.1"/>
    <property type="molecule type" value="Genomic_DNA"/>
</dbReference>
<name>A0A101LYJ9_PICGL</name>
<sequence length="66" mass="7616">MEGWASKNVYLTQNAKSKLRSYRLISPARGEAISMLVMSRSHLSFLLSILYMQMSQSRDRIHLSIL</sequence>
<dbReference type="AlphaFoldDB" id="A0A101LYJ9"/>
<evidence type="ECO:0000313" key="1">
    <source>
        <dbReference type="EMBL" id="KUM47749.1"/>
    </source>
</evidence>
<keyword evidence="1" id="KW-0496">Mitochondrion</keyword>
<proteinExistence type="predicted"/>
<accession>A0A101LYJ9</accession>
<comment type="caution">
    <text evidence="1">The sequence shown here is derived from an EMBL/GenBank/DDBJ whole genome shotgun (WGS) entry which is preliminary data.</text>
</comment>
<reference evidence="1" key="1">
    <citation type="journal article" date="2015" name="Genome Biol. Evol.">
        <title>Organellar Genomes of White Spruce (Picea glauca): Assembly and Annotation.</title>
        <authorList>
            <person name="Jackman S.D."/>
            <person name="Warren R.L."/>
            <person name="Gibb E.A."/>
            <person name="Vandervalk B.P."/>
            <person name="Mohamadi H."/>
            <person name="Chu J."/>
            <person name="Raymond A."/>
            <person name="Pleasance S."/>
            <person name="Coope R."/>
            <person name="Wildung M.R."/>
            <person name="Ritland C.E."/>
            <person name="Bousquet J."/>
            <person name="Jones S.J."/>
            <person name="Bohlmann J."/>
            <person name="Birol I."/>
        </authorList>
    </citation>
    <scope>NUCLEOTIDE SEQUENCE [LARGE SCALE GENOMIC DNA]</scope>
    <source>
        <tissue evidence="1">Flushing bud</tissue>
    </source>
</reference>